<protein>
    <submittedName>
        <fullName evidence="2">YdcF family protein</fullName>
    </submittedName>
</protein>
<dbReference type="Gene3D" id="3.40.50.620">
    <property type="entry name" value="HUPs"/>
    <property type="match status" value="1"/>
</dbReference>
<accession>A0A932EPC5</accession>
<dbReference type="InterPro" id="IPR003848">
    <property type="entry name" value="DUF218"/>
</dbReference>
<feature type="domain" description="DUF218" evidence="1">
    <location>
        <begin position="51"/>
        <end position="196"/>
    </location>
</feature>
<dbReference type="EMBL" id="JACPNR010000009">
    <property type="protein sequence ID" value="MBI2678705.1"/>
    <property type="molecule type" value="Genomic_DNA"/>
</dbReference>
<gene>
    <name evidence="2" type="ORF">HYX28_07970</name>
</gene>
<dbReference type="InterPro" id="IPR029039">
    <property type="entry name" value="Flavoprotein-like_sf"/>
</dbReference>
<dbReference type="GO" id="GO:0005886">
    <property type="term" value="C:plasma membrane"/>
    <property type="evidence" value="ECO:0007669"/>
    <property type="project" value="TreeGrafter"/>
</dbReference>
<dbReference type="PANTHER" id="PTHR30336:SF20">
    <property type="entry name" value="DUF218 DOMAIN-CONTAINING PROTEIN"/>
    <property type="match status" value="1"/>
</dbReference>
<dbReference type="PANTHER" id="PTHR30336">
    <property type="entry name" value="INNER MEMBRANE PROTEIN, PROBABLE PERMEASE"/>
    <property type="match status" value="1"/>
</dbReference>
<sequence>MSRSSAAAGPKERSALRWLLWAALAAFLAYAGVTYARVVRQSRVDDARPADAVIVFGAAQYSGHPSPVFKARLDHGYDLFRRKLAPVVITTGGQGGDPKFSEGGVGRDYLVARGIPDQALIAETQSDDTSESVARVAAIMQRNGMRTCIAVSDPYHLYRIRRMLEREGVAVYTSPRPQGKPQGWWSRNLAVLREVVSYMAWRAGLT</sequence>
<evidence type="ECO:0000313" key="3">
    <source>
        <dbReference type="Proteomes" id="UP000779809"/>
    </source>
</evidence>
<evidence type="ECO:0000313" key="2">
    <source>
        <dbReference type="EMBL" id="MBI2678705.1"/>
    </source>
</evidence>
<dbReference type="CDD" id="cd06259">
    <property type="entry name" value="YdcF-like"/>
    <property type="match status" value="1"/>
</dbReference>
<organism evidence="2 3">
    <name type="scientific">Candidatus Korobacter versatilis</name>
    <dbReference type="NCBI Taxonomy" id="658062"/>
    <lineage>
        <taxon>Bacteria</taxon>
        <taxon>Pseudomonadati</taxon>
        <taxon>Acidobacteriota</taxon>
        <taxon>Terriglobia</taxon>
        <taxon>Terriglobales</taxon>
        <taxon>Candidatus Korobacteraceae</taxon>
        <taxon>Candidatus Korobacter</taxon>
    </lineage>
</organism>
<dbReference type="InterPro" id="IPR014729">
    <property type="entry name" value="Rossmann-like_a/b/a_fold"/>
</dbReference>
<dbReference type="Proteomes" id="UP000779809">
    <property type="component" value="Unassembled WGS sequence"/>
</dbReference>
<name>A0A932EPC5_9BACT</name>
<dbReference type="Pfam" id="PF02698">
    <property type="entry name" value="DUF218"/>
    <property type="match status" value="1"/>
</dbReference>
<proteinExistence type="predicted"/>
<evidence type="ECO:0000259" key="1">
    <source>
        <dbReference type="Pfam" id="PF02698"/>
    </source>
</evidence>
<dbReference type="SUPFAM" id="SSF52218">
    <property type="entry name" value="Flavoproteins"/>
    <property type="match status" value="1"/>
</dbReference>
<comment type="caution">
    <text evidence="2">The sequence shown here is derived from an EMBL/GenBank/DDBJ whole genome shotgun (WGS) entry which is preliminary data.</text>
</comment>
<dbReference type="AlphaFoldDB" id="A0A932EPC5"/>
<reference evidence="2" key="1">
    <citation type="submission" date="2020-07" db="EMBL/GenBank/DDBJ databases">
        <title>Huge and variable diversity of episymbiotic CPR bacteria and DPANN archaea in groundwater ecosystems.</title>
        <authorList>
            <person name="He C.Y."/>
            <person name="Keren R."/>
            <person name="Whittaker M."/>
            <person name="Farag I.F."/>
            <person name="Doudna J."/>
            <person name="Cate J.H.D."/>
            <person name="Banfield J.F."/>
        </authorList>
    </citation>
    <scope>NUCLEOTIDE SEQUENCE</scope>
    <source>
        <strain evidence="2">NC_groundwater_580_Pr5_B-0.1um_64_19</strain>
    </source>
</reference>
<dbReference type="InterPro" id="IPR051599">
    <property type="entry name" value="Cell_Envelope_Assoc"/>
</dbReference>